<reference evidence="2 3" key="1">
    <citation type="submission" date="2024-02" db="EMBL/GenBank/DDBJ databases">
        <authorList>
            <person name="Vignale AGUSTIN F."/>
            <person name="Sosa J E."/>
            <person name="Modenutti C."/>
        </authorList>
    </citation>
    <scope>NUCLEOTIDE SEQUENCE [LARGE SCALE GENOMIC DNA]</scope>
</reference>
<name>A0ABC8UHM2_9AQUA</name>
<protein>
    <recommendedName>
        <fullName evidence="1">Sieve element occlusion C-terminal domain-containing protein</fullName>
    </recommendedName>
</protein>
<accession>A0ABC8UHM2</accession>
<proteinExistence type="predicted"/>
<dbReference type="AlphaFoldDB" id="A0ABC8UHM2"/>
<organism evidence="2 3">
    <name type="scientific">Ilex paraguariensis</name>
    <name type="common">yerba mate</name>
    <dbReference type="NCBI Taxonomy" id="185542"/>
    <lineage>
        <taxon>Eukaryota</taxon>
        <taxon>Viridiplantae</taxon>
        <taxon>Streptophyta</taxon>
        <taxon>Embryophyta</taxon>
        <taxon>Tracheophyta</taxon>
        <taxon>Spermatophyta</taxon>
        <taxon>Magnoliopsida</taxon>
        <taxon>eudicotyledons</taxon>
        <taxon>Gunneridae</taxon>
        <taxon>Pentapetalae</taxon>
        <taxon>asterids</taxon>
        <taxon>campanulids</taxon>
        <taxon>Aquifoliales</taxon>
        <taxon>Aquifoliaceae</taxon>
        <taxon>Ilex</taxon>
    </lineage>
</organism>
<gene>
    <name evidence="2" type="ORF">ILEXP_LOCUS50536</name>
</gene>
<comment type="caution">
    <text evidence="2">The sequence shown here is derived from an EMBL/GenBank/DDBJ whole genome shotgun (WGS) entry which is preliminary data.</text>
</comment>
<dbReference type="InterPro" id="IPR039299">
    <property type="entry name" value="SEOA"/>
</dbReference>
<evidence type="ECO:0000313" key="3">
    <source>
        <dbReference type="Proteomes" id="UP001642360"/>
    </source>
</evidence>
<dbReference type="InterPro" id="IPR027944">
    <property type="entry name" value="SEO_C"/>
</dbReference>
<dbReference type="Pfam" id="PF14577">
    <property type="entry name" value="SEO_C"/>
    <property type="match status" value="1"/>
</dbReference>
<dbReference type="EMBL" id="CAUOFW020007747">
    <property type="protein sequence ID" value="CAK9180528.1"/>
    <property type="molecule type" value="Genomic_DNA"/>
</dbReference>
<feature type="domain" description="Sieve element occlusion C-terminal" evidence="1">
    <location>
        <begin position="1"/>
        <end position="161"/>
    </location>
</feature>
<evidence type="ECO:0000313" key="2">
    <source>
        <dbReference type="EMBL" id="CAK9180528.1"/>
    </source>
</evidence>
<evidence type="ECO:0000259" key="1">
    <source>
        <dbReference type="Pfam" id="PF14577"/>
    </source>
</evidence>
<keyword evidence="3" id="KW-1185">Reference proteome</keyword>
<sequence>AANIHQELIYVGKNNLKEKVRINKVMIVDEKLGAVIELGYVSFFWATLNSTWHSKLQLKAGDSENDPIVQEFKTILSTVEMTRAKGDIFLQAMLEYYNWIREVGELGFVRTIDKYLREKLHPTHHYTRLILPSLTGDDVPERVVCAECRCPMEKFIMYRCRVD</sequence>
<dbReference type="Proteomes" id="UP001642360">
    <property type="component" value="Unassembled WGS sequence"/>
</dbReference>
<dbReference type="PANTHER" id="PTHR33232">
    <property type="entry name" value="PROTEIN SIEVE ELEMENT OCCLUSION B-LIKE"/>
    <property type="match status" value="1"/>
</dbReference>
<feature type="non-terminal residue" evidence="2">
    <location>
        <position position="1"/>
    </location>
</feature>
<dbReference type="PANTHER" id="PTHR33232:SF20">
    <property type="entry name" value="PROTEIN SIEVE ELEMENT OCCLUSION B-LIKE"/>
    <property type="match status" value="1"/>
</dbReference>